<dbReference type="EMBL" id="GBXM01046184">
    <property type="protein sequence ID" value="JAH62393.1"/>
    <property type="molecule type" value="Transcribed_RNA"/>
</dbReference>
<proteinExistence type="predicted"/>
<name>A0A0E9UBQ6_ANGAN</name>
<evidence type="ECO:0000313" key="1">
    <source>
        <dbReference type="EMBL" id="JAH62393.1"/>
    </source>
</evidence>
<reference evidence="1" key="2">
    <citation type="journal article" date="2015" name="Fish Shellfish Immunol.">
        <title>Early steps in the European eel (Anguilla anguilla)-Vibrio vulnificus interaction in the gills: Role of the RtxA13 toxin.</title>
        <authorList>
            <person name="Callol A."/>
            <person name="Pajuelo D."/>
            <person name="Ebbesson L."/>
            <person name="Teles M."/>
            <person name="MacKenzie S."/>
            <person name="Amaro C."/>
        </authorList>
    </citation>
    <scope>NUCLEOTIDE SEQUENCE</scope>
</reference>
<reference evidence="1" key="1">
    <citation type="submission" date="2014-11" db="EMBL/GenBank/DDBJ databases">
        <authorList>
            <person name="Amaro Gonzalez C."/>
        </authorList>
    </citation>
    <scope>NUCLEOTIDE SEQUENCE</scope>
</reference>
<accession>A0A0E9UBQ6</accession>
<protein>
    <submittedName>
        <fullName evidence="1">Uncharacterized protein</fullName>
    </submittedName>
</protein>
<dbReference type="AlphaFoldDB" id="A0A0E9UBQ6"/>
<sequence>MFMHTSFLYYYLVNYETINILRTITTNI</sequence>
<organism evidence="1">
    <name type="scientific">Anguilla anguilla</name>
    <name type="common">European freshwater eel</name>
    <name type="synonym">Muraena anguilla</name>
    <dbReference type="NCBI Taxonomy" id="7936"/>
    <lineage>
        <taxon>Eukaryota</taxon>
        <taxon>Metazoa</taxon>
        <taxon>Chordata</taxon>
        <taxon>Craniata</taxon>
        <taxon>Vertebrata</taxon>
        <taxon>Euteleostomi</taxon>
        <taxon>Actinopterygii</taxon>
        <taxon>Neopterygii</taxon>
        <taxon>Teleostei</taxon>
        <taxon>Anguilliformes</taxon>
        <taxon>Anguillidae</taxon>
        <taxon>Anguilla</taxon>
    </lineage>
</organism>